<keyword evidence="2" id="KW-1185">Reference proteome</keyword>
<evidence type="ECO:0000313" key="1">
    <source>
        <dbReference type="EMBL" id="KAF3579697.1"/>
    </source>
</evidence>
<comment type="caution">
    <text evidence="1">The sequence shown here is derived from an EMBL/GenBank/DDBJ whole genome shotgun (WGS) entry which is preliminary data.</text>
</comment>
<protein>
    <submittedName>
        <fullName evidence="1">Uncharacterized protein</fullName>
    </submittedName>
</protein>
<gene>
    <name evidence="1" type="ORF">DY000_02031889</name>
</gene>
<name>A0ABQ7DNY1_BRACR</name>
<evidence type="ECO:0000313" key="2">
    <source>
        <dbReference type="Proteomes" id="UP000266723"/>
    </source>
</evidence>
<reference evidence="1 2" key="1">
    <citation type="journal article" date="2020" name="BMC Genomics">
        <title>Intraspecific diversification of the crop wild relative Brassica cretica Lam. using demographic model selection.</title>
        <authorList>
            <person name="Kioukis A."/>
            <person name="Michalopoulou V.A."/>
            <person name="Briers L."/>
            <person name="Pirintsos S."/>
            <person name="Studholme D.J."/>
            <person name="Pavlidis P."/>
            <person name="Sarris P.F."/>
        </authorList>
    </citation>
    <scope>NUCLEOTIDE SEQUENCE [LARGE SCALE GENOMIC DNA]</scope>
    <source>
        <strain evidence="2">cv. PFS-1207/04</strain>
    </source>
</reference>
<organism evidence="1 2">
    <name type="scientific">Brassica cretica</name>
    <name type="common">Mustard</name>
    <dbReference type="NCBI Taxonomy" id="69181"/>
    <lineage>
        <taxon>Eukaryota</taxon>
        <taxon>Viridiplantae</taxon>
        <taxon>Streptophyta</taxon>
        <taxon>Embryophyta</taxon>
        <taxon>Tracheophyta</taxon>
        <taxon>Spermatophyta</taxon>
        <taxon>Magnoliopsida</taxon>
        <taxon>eudicotyledons</taxon>
        <taxon>Gunneridae</taxon>
        <taxon>Pentapetalae</taxon>
        <taxon>rosids</taxon>
        <taxon>malvids</taxon>
        <taxon>Brassicales</taxon>
        <taxon>Brassicaceae</taxon>
        <taxon>Brassiceae</taxon>
        <taxon>Brassica</taxon>
    </lineage>
</organism>
<dbReference type="Proteomes" id="UP000266723">
    <property type="component" value="Unassembled WGS sequence"/>
</dbReference>
<sequence>MMNLLSYSHADLSSPSEAALLLSMTMMVTNPPSCLRPPPDPPPSSCLNALLNAHSFPSSLRNHQTCQTLLSSTSPLYTFSPAPLHDLLL</sequence>
<dbReference type="EMBL" id="QGKV02000649">
    <property type="protein sequence ID" value="KAF3579697.1"/>
    <property type="molecule type" value="Genomic_DNA"/>
</dbReference>
<accession>A0ABQ7DNY1</accession>
<proteinExistence type="predicted"/>